<dbReference type="SUPFAM" id="SSF52540">
    <property type="entry name" value="P-loop containing nucleoside triphosphate hydrolases"/>
    <property type="match status" value="1"/>
</dbReference>
<dbReference type="InterPro" id="IPR041685">
    <property type="entry name" value="AAA_GajA/Old/RecF-like"/>
</dbReference>
<feature type="domain" description="Endonuclease GajA/Old nuclease/RecF-like AAA" evidence="1">
    <location>
        <begin position="1"/>
        <end position="172"/>
    </location>
</feature>
<dbReference type="InterPro" id="IPR027417">
    <property type="entry name" value="P-loop_NTPase"/>
</dbReference>
<dbReference type="Pfam" id="PF13175">
    <property type="entry name" value="AAA_15"/>
    <property type="match status" value="1"/>
</dbReference>
<evidence type="ECO:0000313" key="2">
    <source>
        <dbReference type="EMBL" id="GAL74624.1"/>
    </source>
</evidence>
<accession>A0A090WGV7</accession>
<comment type="caution">
    <text evidence="2">The sequence shown here is derived from an EMBL/GenBank/DDBJ whole genome shotgun (WGS) entry which is preliminary data.</text>
</comment>
<organism evidence="2 3">
    <name type="scientific">Nonlabens ulvanivorans</name>
    <name type="common">Persicivirga ulvanivorans</name>
    <dbReference type="NCBI Taxonomy" id="906888"/>
    <lineage>
        <taxon>Bacteria</taxon>
        <taxon>Pseudomonadati</taxon>
        <taxon>Bacteroidota</taxon>
        <taxon>Flavobacteriia</taxon>
        <taxon>Flavobacteriales</taxon>
        <taxon>Flavobacteriaceae</taxon>
        <taxon>Nonlabens</taxon>
    </lineage>
</organism>
<dbReference type="InterPro" id="IPR051396">
    <property type="entry name" value="Bact_Antivir_Def_Nuclease"/>
</dbReference>
<dbReference type="Gene3D" id="3.40.50.300">
    <property type="entry name" value="P-loop containing nucleotide triphosphate hydrolases"/>
    <property type="match status" value="1"/>
</dbReference>
<gene>
    <name evidence="2" type="ORF">JCM19275_3479</name>
</gene>
<name>A0A090WGV7_NONUL</name>
<dbReference type="Proteomes" id="UP000029647">
    <property type="component" value="Unassembled WGS sequence"/>
</dbReference>
<dbReference type="EMBL" id="BBNT01000002">
    <property type="protein sequence ID" value="GAL74624.1"/>
    <property type="molecule type" value="Genomic_DNA"/>
</dbReference>
<dbReference type="PANTHER" id="PTHR43581:SF4">
    <property type="entry name" value="ATP_GTP PHOSPHATASE"/>
    <property type="match status" value="1"/>
</dbReference>
<dbReference type="AlphaFoldDB" id="A0A090WGV7"/>
<proteinExistence type="predicted"/>
<protein>
    <submittedName>
        <fullName evidence="2">Pathogenesis related protein</fullName>
    </submittedName>
</protein>
<evidence type="ECO:0000259" key="1">
    <source>
        <dbReference type="Pfam" id="PF13175"/>
    </source>
</evidence>
<reference evidence="2 3" key="1">
    <citation type="journal article" date="2014" name="Genome Announc.">
        <title>Draft Genome Sequences of Marine Flavobacterium Nonlabens Strains NR17, NR24, NR27, NR32, NR33, and Ara13.</title>
        <authorList>
            <person name="Nakanishi M."/>
            <person name="Meirelles P."/>
            <person name="Suzuki R."/>
            <person name="Takatani N."/>
            <person name="Mino S."/>
            <person name="Suda W."/>
            <person name="Oshima K."/>
            <person name="Hattori M."/>
            <person name="Ohkuma M."/>
            <person name="Hosokawa M."/>
            <person name="Miyashita K."/>
            <person name="Thompson F.L."/>
            <person name="Niwa A."/>
            <person name="Sawabe T."/>
            <person name="Sawabe T."/>
        </authorList>
    </citation>
    <scope>NUCLEOTIDE SEQUENCE [LARGE SCALE GENOMIC DNA]</scope>
    <source>
        <strain evidence="3">JCM19275</strain>
    </source>
</reference>
<sequence length="199" mass="23419">MRIRNIQVRFFRLLANTSINLEDDITLIVGRNNTGKTSLLEVIKMLTSNDDSLSFEDFSQSSYSLFKELNKEFEKTLVPGISDGDKEAIEIDIQNRFPKIQLQIEFHYDKLKDSLTELSEFITDLDEERNDACVLLSYEPINTLGLLKMFSNREDKKITLIPYFKENLNTFYRLRCYAKDIKSDYQREIELGFKEKIKK</sequence>
<dbReference type="PANTHER" id="PTHR43581">
    <property type="entry name" value="ATP/GTP PHOSPHATASE"/>
    <property type="match status" value="1"/>
</dbReference>
<evidence type="ECO:0000313" key="3">
    <source>
        <dbReference type="Proteomes" id="UP000029647"/>
    </source>
</evidence>